<evidence type="ECO:0000256" key="1">
    <source>
        <dbReference type="ARBA" id="ARBA00004162"/>
    </source>
</evidence>
<name>A0A1V3X581_MYCKA</name>
<dbReference type="Gene3D" id="1.10.510.10">
    <property type="entry name" value="Transferase(Phosphotransferase) domain 1"/>
    <property type="match status" value="1"/>
</dbReference>
<keyword evidence="6" id="KW-0812">Transmembrane</keyword>
<evidence type="ECO:0000313" key="15">
    <source>
        <dbReference type="Proteomes" id="UP000189229"/>
    </source>
</evidence>
<dbReference type="InterPro" id="IPR011009">
    <property type="entry name" value="Kinase-like_dom_sf"/>
</dbReference>
<evidence type="ECO:0000256" key="10">
    <source>
        <dbReference type="ARBA" id="ARBA00022989"/>
    </source>
</evidence>
<dbReference type="InterPro" id="IPR000719">
    <property type="entry name" value="Prot_kinase_dom"/>
</dbReference>
<evidence type="ECO:0000256" key="5">
    <source>
        <dbReference type="ARBA" id="ARBA00022679"/>
    </source>
</evidence>
<reference evidence="14 15" key="1">
    <citation type="submission" date="2017-02" db="EMBL/GenBank/DDBJ databases">
        <title>Complete genome sequences of Mycobacterium kansasii strains isolated from rhesus macaques.</title>
        <authorList>
            <person name="Panda A."/>
            <person name="Nagaraj S."/>
            <person name="Zhao X."/>
            <person name="Tettelin H."/>
            <person name="Detolla L.J."/>
        </authorList>
    </citation>
    <scope>NUCLEOTIDE SEQUENCE [LARGE SCALE GENOMIC DNA]</scope>
    <source>
        <strain evidence="14 15">11-3813</strain>
    </source>
</reference>
<keyword evidence="8 14" id="KW-0418">Kinase</keyword>
<keyword evidence="3" id="KW-1003">Cell membrane</keyword>
<dbReference type="EMBL" id="MVBM01000004">
    <property type="protein sequence ID" value="OOK74207.1"/>
    <property type="molecule type" value="Genomic_DNA"/>
</dbReference>
<evidence type="ECO:0000256" key="4">
    <source>
        <dbReference type="ARBA" id="ARBA00022527"/>
    </source>
</evidence>
<dbReference type="PANTHER" id="PTHR43289">
    <property type="entry name" value="MITOGEN-ACTIVATED PROTEIN KINASE KINASE KINASE 20-RELATED"/>
    <property type="match status" value="1"/>
</dbReference>
<evidence type="ECO:0000256" key="7">
    <source>
        <dbReference type="ARBA" id="ARBA00022741"/>
    </source>
</evidence>
<evidence type="ECO:0000256" key="9">
    <source>
        <dbReference type="ARBA" id="ARBA00022840"/>
    </source>
</evidence>
<keyword evidence="10" id="KW-1133">Transmembrane helix</keyword>
<dbReference type="CDD" id="cd14014">
    <property type="entry name" value="STKc_PknB_like"/>
    <property type="match status" value="1"/>
</dbReference>
<keyword evidence="5" id="KW-0808">Transferase</keyword>
<dbReference type="FunFam" id="1.10.510.10:FF:000021">
    <property type="entry name" value="Serine/threonine protein kinase"/>
    <property type="match status" value="1"/>
</dbReference>
<dbReference type="AlphaFoldDB" id="A0A1V3X581"/>
<evidence type="ECO:0000313" key="14">
    <source>
        <dbReference type="EMBL" id="OOK74207.1"/>
    </source>
</evidence>
<keyword evidence="4" id="KW-0723">Serine/threonine-protein kinase</keyword>
<dbReference type="PROSITE" id="PS50011">
    <property type="entry name" value="PROTEIN_KINASE_DOM"/>
    <property type="match status" value="1"/>
</dbReference>
<dbReference type="FunFam" id="3.30.200.20:FF:000348">
    <property type="entry name" value="Serine/threonine protein kinase"/>
    <property type="match status" value="1"/>
</dbReference>
<evidence type="ECO:0000259" key="13">
    <source>
        <dbReference type="PROSITE" id="PS50011"/>
    </source>
</evidence>
<dbReference type="SMART" id="SM00220">
    <property type="entry name" value="S_TKc"/>
    <property type="match status" value="1"/>
</dbReference>
<dbReference type="InterPro" id="IPR008271">
    <property type="entry name" value="Ser/Thr_kinase_AS"/>
</dbReference>
<keyword evidence="7 12" id="KW-0547">Nucleotide-binding</keyword>
<dbReference type="SUPFAM" id="SSF56112">
    <property type="entry name" value="Protein kinase-like (PK-like)"/>
    <property type="match status" value="1"/>
</dbReference>
<evidence type="ECO:0000256" key="6">
    <source>
        <dbReference type="ARBA" id="ARBA00022692"/>
    </source>
</evidence>
<evidence type="ECO:0000256" key="2">
    <source>
        <dbReference type="ARBA" id="ARBA00012513"/>
    </source>
</evidence>
<gene>
    <name evidence="14" type="ORF">BZL30_5210</name>
</gene>
<evidence type="ECO:0000256" key="8">
    <source>
        <dbReference type="ARBA" id="ARBA00022777"/>
    </source>
</evidence>
<dbReference type="PANTHER" id="PTHR43289:SF6">
    <property type="entry name" value="SERINE_THREONINE-PROTEIN KINASE NEKL-3"/>
    <property type="match status" value="1"/>
</dbReference>
<protein>
    <recommendedName>
        <fullName evidence="2">non-specific serine/threonine protein kinase</fullName>
        <ecNumber evidence="2">2.7.11.1</ecNumber>
    </recommendedName>
</protein>
<dbReference type="GO" id="GO:0005886">
    <property type="term" value="C:plasma membrane"/>
    <property type="evidence" value="ECO:0007669"/>
    <property type="project" value="UniProtKB-SubCell"/>
</dbReference>
<dbReference type="GO" id="GO:0004674">
    <property type="term" value="F:protein serine/threonine kinase activity"/>
    <property type="evidence" value="ECO:0007669"/>
    <property type="project" value="UniProtKB-KW"/>
</dbReference>
<dbReference type="Pfam" id="PF00069">
    <property type="entry name" value="Pkinase"/>
    <property type="match status" value="1"/>
</dbReference>
<comment type="caution">
    <text evidence="14">The sequence shown here is derived from an EMBL/GenBank/DDBJ whole genome shotgun (WGS) entry which is preliminary data.</text>
</comment>
<dbReference type="PROSITE" id="PS00107">
    <property type="entry name" value="PROTEIN_KINASE_ATP"/>
    <property type="match status" value="1"/>
</dbReference>
<accession>A0A1V3X581</accession>
<feature type="domain" description="Protein kinase" evidence="13">
    <location>
        <begin position="17"/>
        <end position="276"/>
    </location>
</feature>
<feature type="binding site" evidence="12">
    <location>
        <position position="46"/>
    </location>
    <ligand>
        <name>ATP</name>
        <dbReference type="ChEBI" id="CHEBI:30616"/>
    </ligand>
</feature>
<comment type="subcellular location">
    <subcellularLocation>
        <location evidence="1">Cell membrane</location>
        <topology evidence="1">Single-pass membrane protein</topology>
    </subcellularLocation>
</comment>
<evidence type="ECO:0000256" key="11">
    <source>
        <dbReference type="ARBA" id="ARBA00023136"/>
    </source>
</evidence>
<dbReference type="EC" id="2.7.11.1" evidence="2"/>
<dbReference type="PROSITE" id="PS00108">
    <property type="entry name" value="PROTEIN_KINASE_ST"/>
    <property type="match status" value="1"/>
</dbReference>
<evidence type="ECO:0000256" key="12">
    <source>
        <dbReference type="PROSITE-ProRule" id="PRU10141"/>
    </source>
</evidence>
<keyword evidence="11" id="KW-0472">Membrane</keyword>
<organism evidence="14 15">
    <name type="scientific">Mycobacterium kansasii</name>
    <dbReference type="NCBI Taxonomy" id="1768"/>
    <lineage>
        <taxon>Bacteria</taxon>
        <taxon>Bacillati</taxon>
        <taxon>Actinomycetota</taxon>
        <taxon>Actinomycetes</taxon>
        <taxon>Mycobacteriales</taxon>
        <taxon>Mycobacteriaceae</taxon>
        <taxon>Mycobacterium</taxon>
    </lineage>
</organism>
<dbReference type="GO" id="GO:0005524">
    <property type="term" value="F:ATP binding"/>
    <property type="evidence" value="ECO:0007669"/>
    <property type="project" value="UniProtKB-UniRule"/>
</dbReference>
<proteinExistence type="predicted"/>
<dbReference type="Gene3D" id="3.30.200.20">
    <property type="entry name" value="Phosphorylase Kinase, domain 1"/>
    <property type="match status" value="1"/>
</dbReference>
<keyword evidence="9 12" id="KW-0067">ATP-binding</keyword>
<evidence type="ECO:0000256" key="3">
    <source>
        <dbReference type="ARBA" id="ARBA00022475"/>
    </source>
</evidence>
<sequence>MGDTTADSREGSQFGQYRLRRLVGRGAMGDVYEAEDTVRERVVALKLMSPTLSSDPVFRTRMQREARTAGRLHEPHVVPIHDYGEIDGQLYVDMRLIDGKDLAAILKRYGPLTPPRAVAVVRQIGSALDAAHAAGVTHRDVKPENILVSGDDFAYLVDFGIASATSDEKLTQLGSTVGTLYYMAPERFANTEVTYRADIYALACVLYECLTGSPPYRGDQLSVMGAHLSQAIPRPSAARPGIPAAFDQVIARGMAKDPADRYATCGDLSAAAYAALATPTRTGPPTSCSAAR</sequence>
<dbReference type="GO" id="GO:0080090">
    <property type="term" value="P:regulation of primary metabolic process"/>
    <property type="evidence" value="ECO:0007669"/>
    <property type="project" value="UniProtKB-ARBA"/>
</dbReference>
<dbReference type="Proteomes" id="UP000189229">
    <property type="component" value="Unassembled WGS sequence"/>
</dbReference>
<dbReference type="InterPro" id="IPR017441">
    <property type="entry name" value="Protein_kinase_ATP_BS"/>
</dbReference>